<evidence type="ECO:0000313" key="3">
    <source>
        <dbReference type="Proteomes" id="UP000694255"/>
    </source>
</evidence>
<accession>A0A8J5Q8D1</accession>
<dbReference type="Proteomes" id="UP000694255">
    <property type="component" value="Unassembled WGS sequence"/>
</dbReference>
<feature type="domain" description="Ribosome maturation protein SDO1/SBDS N-terminal" evidence="1">
    <location>
        <begin position="6"/>
        <end position="93"/>
    </location>
</feature>
<proteinExistence type="predicted"/>
<dbReference type="GeneID" id="73470404"/>
<dbReference type="Pfam" id="PF01172">
    <property type="entry name" value="SBDS_N"/>
    <property type="match status" value="1"/>
</dbReference>
<evidence type="ECO:0000313" key="2">
    <source>
        <dbReference type="EMBL" id="KAG7662834.1"/>
    </source>
</evidence>
<name>A0A8J5Q8D1_9ASCO</name>
<dbReference type="OrthoDB" id="2567806at2759"/>
<protein>
    <recommendedName>
        <fullName evidence="1">Ribosome maturation protein SDO1/SBDS N-terminal domain-containing protein</fullName>
    </recommendedName>
</protein>
<dbReference type="RefSeq" id="XP_049263067.1">
    <property type="nucleotide sequence ID" value="XM_049407477.1"/>
</dbReference>
<dbReference type="InterPro" id="IPR019783">
    <property type="entry name" value="SDO1/SBDS_N"/>
</dbReference>
<dbReference type="EMBL" id="JAGSYN010000160">
    <property type="protein sequence ID" value="KAG7662834.1"/>
    <property type="molecule type" value="Genomic_DNA"/>
</dbReference>
<gene>
    <name evidence="2" type="ORF">J8A68_003604</name>
</gene>
<sequence length="114" mass="12466">MARTPHKLFHKGTSTDFVVFVESPELLKQYRKDKSIGLMDVVSIPKVFASRAHGADGMFDEASKSELANEFGTSRVDDVLDKILIEGNDKATAFISGDYSSKNDSKGSGARGFF</sequence>
<evidence type="ECO:0000259" key="1">
    <source>
        <dbReference type="Pfam" id="PF01172"/>
    </source>
</evidence>
<organism evidence="2 3">
    <name type="scientific">[Candida] subhashii</name>
    <dbReference type="NCBI Taxonomy" id="561895"/>
    <lineage>
        <taxon>Eukaryota</taxon>
        <taxon>Fungi</taxon>
        <taxon>Dikarya</taxon>
        <taxon>Ascomycota</taxon>
        <taxon>Saccharomycotina</taxon>
        <taxon>Pichiomycetes</taxon>
        <taxon>Debaryomycetaceae</taxon>
        <taxon>Spathaspora</taxon>
    </lineage>
</organism>
<comment type="caution">
    <text evidence="2">The sequence shown here is derived from an EMBL/GenBank/DDBJ whole genome shotgun (WGS) entry which is preliminary data.</text>
</comment>
<keyword evidence="3" id="KW-1185">Reference proteome</keyword>
<reference evidence="2 3" key="1">
    <citation type="journal article" date="2021" name="DNA Res.">
        <title>Genome analysis of Candida subhashii reveals its hybrid nature and dual mitochondrial genome conformations.</title>
        <authorList>
            <person name="Mixao V."/>
            <person name="Hegedusova E."/>
            <person name="Saus E."/>
            <person name="Pryszcz L.P."/>
            <person name="Cillingova A."/>
            <person name="Nosek J."/>
            <person name="Gabaldon T."/>
        </authorList>
    </citation>
    <scope>NUCLEOTIDE SEQUENCE [LARGE SCALE GENOMIC DNA]</scope>
    <source>
        <strain evidence="2 3">CBS 10753</strain>
    </source>
</reference>
<dbReference type="AlphaFoldDB" id="A0A8J5Q8D1"/>